<dbReference type="EMBL" id="JAJSOF020000017">
    <property type="protein sequence ID" value="KAJ4439463.1"/>
    <property type="molecule type" value="Genomic_DNA"/>
</dbReference>
<feature type="region of interest" description="Disordered" evidence="1">
    <location>
        <begin position="402"/>
        <end position="427"/>
    </location>
</feature>
<feature type="compositionally biased region" description="Basic and acidic residues" evidence="1">
    <location>
        <begin position="412"/>
        <end position="427"/>
    </location>
</feature>
<evidence type="ECO:0000313" key="6">
    <source>
        <dbReference type="Proteomes" id="UP001148838"/>
    </source>
</evidence>
<evidence type="ECO:0000256" key="2">
    <source>
        <dbReference type="SAM" id="SignalP"/>
    </source>
</evidence>
<keyword evidence="6" id="KW-1185">Reference proteome</keyword>
<feature type="signal peptide" evidence="2">
    <location>
        <begin position="1"/>
        <end position="21"/>
    </location>
</feature>
<comment type="caution">
    <text evidence="5">The sequence shown here is derived from an EMBL/GenBank/DDBJ whole genome shotgun (WGS) entry which is preliminary data.</text>
</comment>
<evidence type="ECO:0000259" key="4">
    <source>
        <dbReference type="Pfam" id="PF23013"/>
    </source>
</evidence>
<dbReference type="PANTHER" id="PTHR13179">
    <property type="entry name" value="DEP DOMAIN CONTAINING PROTEIN 5"/>
    <property type="match status" value="1"/>
</dbReference>
<feature type="chain" id="PRO_5047166498" evidence="2">
    <location>
        <begin position="22"/>
        <end position="427"/>
    </location>
</feature>
<gene>
    <name evidence="5" type="primary">IML1</name>
    <name evidence="5" type="ORF">ANN_07587</name>
</gene>
<dbReference type="InterPro" id="IPR048255">
    <property type="entry name" value="IML1_N"/>
</dbReference>
<protein>
    <submittedName>
        <fullName evidence="5">Vacuolar membrane-associated protein iml1</fullName>
    </submittedName>
</protein>
<evidence type="ECO:0000256" key="1">
    <source>
        <dbReference type="SAM" id="MobiDB-lite"/>
    </source>
</evidence>
<feature type="domain" description="IML1 N-terminal double psi beta-barrel" evidence="4">
    <location>
        <begin position="49"/>
        <end position="73"/>
    </location>
</feature>
<proteinExistence type="predicted"/>
<organism evidence="5 6">
    <name type="scientific">Periplaneta americana</name>
    <name type="common">American cockroach</name>
    <name type="synonym">Blatta americana</name>
    <dbReference type="NCBI Taxonomy" id="6978"/>
    <lineage>
        <taxon>Eukaryota</taxon>
        <taxon>Metazoa</taxon>
        <taxon>Ecdysozoa</taxon>
        <taxon>Arthropoda</taxon>
        <taxon>Hexapoda</taxon>
        <taxon>Insecta</taxon>
        <taxon>Pterygota</taxon>
        <taxon>Neoptera</taxon>
        <taxon>Polyneoptera</taxon>
        <taxon>Dictyoptera</taxon>
        <taxon>Blattodea</taxon>
        <taxon>Blattoidea</taxon>
        <taxon>Blattidae</taxon>
        <taxon>Blattinae</taxon>
        <taxon>Periplaneta</taxon>
    </lineage>
</organism>
<dbReference type="Pfam" id="PF12257">
    <property type="entry name" value="IML1"/>
    <property type="match status" value="1"/>
</dbReference>
<dbReference type="Proteomes" id="UP001148838">
    <property type="component" value="Unassembled WGS sequence"/>
</dbReference>
<accession>A0ABQ8SZN7</accession>
<evidence type="ECO:0000313" key="5">
    <source>
        <dbReference type="EMBL" id="KAJ4439463.1"/>
    </source>
</evidence>
<keyword evidence="2" id="KW-0732">Signal</keyword>
<reference evidence="5 6" key="1">
    <citation type="journal article" date="2022" name="Allergy">
        <title>Genome assembly and annotation of Periplaneta americana reveal a comprehensive cockroach allergen profile.</title>
        <authorList>
            <person name="Wang L."/>
            <person name="Xiong Q."/>
            <person name="Saelim N."/>
            <person name="Wang L."/>
            <person name="Nong W."/>
            <person name="Wan A.T."/>
            <person name="Shi M."/>
            <person name="Liu X."/>
            <person name="Cao Q."/>
            <person name="Hui J.H.L."/>
            <person name="Sookrung N."/>
            <person name="Leung T.F."/>
            <person name="Tungtrongchitr A."/>
            <person name="Tsui S.K.W."/>
        </authorList>
    </citation>
    <scope>NUCLEOTIDE SEQUENCE [LARGE SCALE GENOMIC DNA]</scope>
    <source>
        <strain evidence="5">PWHHKU_190912</strain>
    </source>
</reference>
<dbReference type="PANTHER" id="PTHR13179:SF8">
    <property type="entry name" value="GATOR COMPLEX PROTEIN DEPDC5"/>
    <property type="match status" value="1"/>
</dbReference>
<evidence type="ECO:0000259" key="3">
    <source>
        <dbReference type="Pfam" id="PF12257"/>
    </source>
</evidence>
<sequence>MGCGVCVVVSMGLWVDEWGWSCKCGVFVCDEVGGGGCVWGEGGVGVCVNTISVEQSIATAFQLRTYCDVCMNIVNPEDVALDSVELTFKDQYMGRSEMWRLKNSLVNTCVYSNKKIEFCAGSIRCQVYEMWSLGDRVACGVITDDTKVVFRSSTSMVYLFIQMSSEMWDFDIHGDLYFEKAVNGFLADLFQKWKKNGSNPEVTIVLFSRTFYKASNLEEFPGYMRECLQQDYKGRFYEDFYRVAVQNERYDDWTNTLVQLRRLFTDYQKIVLEYHKRPGVQIPKAVNSTAAQGNFLEVLNMSLNVFEKHYLDRSFDRTGQLSVVITPGVGVFEVDRELTNVTKQRIIDNGVGSDLVCVGEQPLHAVPLLKLTTALSRVKIANQSSDFSFAYVHNCLHSHKKFRVAQRTPPGIKERRAKSEDRRLNTR</sequence>
<dbReference type="InterPro" id="IPR027244">
    <property type="entry name" value="IML1"/>
</dbReference>
<dbReference type="InterPro" id="IPR055213">
    <property type="entry name" value="IML1_double_psi_beta_barrel"/>
</dbReference>
<feature type="domain" description="Vacuolar membrane-associated protein Iml1 N-terminal" evidence="3">
    <location>
        <begin position="84"/>
        <end position="370"/>
    </location>
</feature>
<dbReference type="Pfam" id="PF23013">
    <property type="entry name" value="IML1_N"/>
    <property type="match status" value="1"/>
</dbReference>
<name>A0ABQ8SZN7_PERAM</name>